<gene>
    <name evidence="1" type="ORF">YQE_03550</name>
</gene>
<dbReference type="Pfam" id="PF08393">
    <property type="entry name" value="DHC_N2"/>
    <property type="match status" value="1"/>
</dbReference>
<evidence type="ECO:0000313" key="1">
    <source>
        <dbReference type="EMBL" id="ENN80016.1"/>
    </source>
</evidence>
<accession>N6UHA8</accession>
<dbReference type="AlphaFoldDB" id="N6UHA8"/>
<dbReference type="FunFam" id="1.20.58.1120:FF:000001">
    <property type="entry name" value="dynein heavy chain 2, axonemal"/>
    <property type="match status" value="1"/>
</dbReference>
<organism evidence="1">
    <name type="scientific">Dendroctonus ponderosae</name>
    <name type="common">Mountain pine beetle</name>
    <dbReference type="NCBI Taxonomy" id="77166"/>
    <lineage>
        <taxon>Eukaryota</taxon>
        <taxon>Metazoa</taxon>
        <taxon>Ecdysozoa</taxon>
        <taxon>Arthropoda</taxon>
        <taxon>Hexapoda</taxon>
        <taxon>Insecta</taxon>
        <taxon>Pterygota</taxon>
        <taxon>Neoptera</taxon>
        <taxon>Endopterygota</taxon>
        <taxon>Coleoptera</taxon>
        <taxon>Polyphaga</taxon>
        <taxon>Cucujiformia</taxon>
        <taxon>Curculionidae</taxon>
        <taxon>Scolytinae</taxon>
        <taxon>Dendroctonus</taxon>
    </lineage>
</organism>
<dbReference type="GO" id="GO:0045505">
    <property type="term" value="F:dynein intermediate chain binding"/>
    <property type="evidence" value="ECO:0007669"/>
    <property type="project" value="InterPro"/>
</dbReference>
<reference evidence="1" key="1">
    <citation type="journal article" date="2013" name="Genome Biol.">
        <title>Draft genome of the mountain pine beetle, Dendroctonus ponderosae Hopkins, a major forest pest.</title>
        <authorList>
            <person name="Keeling C.I."/>
            <person name="Yuen M.M."/>
            <person name="Liao N.Y."/>
            <person name="Docking T.R."/>
            <person name="Chan S.K."/>
            <person name="Taylor G.A."/>
            <person name="Palmquist D.L."/>
            <person name="Jackman S.D."/>
            <person name="Nguyen A."/>
            <person name="Li M."/>
            <person name="Henderson H."/>
            <person name="Janes J.K."/>
            <person name="Zhao Y."/>
            <person name="Pandoh P."/>
            <person name="Moore R."/>
            <person name="Sperling F.A."/>
            <person name="Huber D.P."/>
            <person name="Birol I."/>
            <person name="Jones S.J."/>
            <person name="Bohlmann J."/>
        </authorList>
    </citation>
    <scope>NUCLEOTIDE SEQUENCE</scope>
</reference>
<dbReference type="PANTHER" id="PTHR45703">
    <property type="entry name" value="DYNEIN HEAVY CHAIN"/>
    <property type="match status" value="1"/>
</dbReference>
<sequence>VIQYCGDRRLLESLKDANHILQVVQKGLSEFLETKRITFPRLYFLSDDELLGALLRGQVVIACSQAFGTAGVEQAIKKSKLAQFQEEVVIVNLDALKSLVKGSLSFLQREILSALIVIEVHSRDVTQNLVDLNINSPNDFDWISQLRYYWVEQQMKVRAVNAEFSYGYEYLGNSGRLKAQQARLDRFLFEGSEIMLKESCAVFITMNPGSIEEQNPCNCLRVTGLQDMRAGPNFQTT</sequence>
<dbReference type="EMBL" id="KB740606">
    <property type="protein sequence ID" value="ENN80016.1"/>
    <property type="molecule type" value="Genomic_DNA"/>
</dbReference>
<dbReference type="InterPro" id="IPR026983">
    <property type="entry name" value="DHC"/>
</dbReference>
<dbReference type="HOGENOM" id="CLU_1173155_0_0_1"/>
<name>N6UHA8_DENPD</name>
<dbReference type="GO" id="GO:0007018">
    <property type="term" value="P:microtubule-based movement"/>
    <property type="evidence" value="ECO:0007669"/>
    <property type="project" value="InterPro"/>
</dbReference>
<dbReference type="Gene3D" id="1.20.58.1120">
    <property type="match status" value="1"/>
</dbReference>
<proteinExistence type="predicted"/>
<dbReference type="InterPro" id="IPR013602">
    <property type="entry name" value="Dynein_heavy_linker"/>
</dbReference>
<dbReference type="GO" id="GO:0030286">
    <property type="term" value="C:dynein complex"/>
    <property type="evidence" value="ECO:0007669"/>
    <property type="project" value="InterPro"/>
</dbReference>
<feature type="non-terminal residue" evidence="1">
    <location>
        <position position="1"/>
    </location>
</feature>
<protein>
    <submittedName>
        <fullName evidence="1">Uncharacterized protein</fullName>
    </submittedName>
</protein>
<dbReference type="GO" id="GO:0051959">
    <property type="term" value="F:dynein light intermediate chain binding"/>
    <property type="evidence" value="ECO:0007669"/>
    <property type="project" value="InterPro"/>
</dbReference>